<dbReference type="InterPro" id="IPR037523">
    <property type="entry name" value="VOC_core"/>
</dbReference>
<dbReference type="InterPro" id="IPR051332">
    <property type="entry name" value="Fosfomycin_Res_Enzymes"/>
</dbReference>
<dbReference type="Proteomes" id="UP001161409">
    <property type="component" value="Unassembled WGS sequence"/>
</dbReference>
<accession>A0ABQ5U656</accession>
<reference evidence="2" key="2">
    <citation type="submission" date="2023-01" db="EMBL/GenBank/DDBJ databases">
        <title>Draft genome sequence of Sneathiella chinensis strain NBRC 103408.</title>
        <authorList>
            <person name="Sun Q."/>
            <person name="Mori K."/>
        </authorList>
    </citation>
    <scope>NUCLEOTIDE SEQUENCE</scope>
    <source>
        <strain evidence="2">NBRC 103408</strain>
    </source>
</reference>
<dbReference type="EMBL" id="BSNF01000008">
    <property type="protein sequence ID" value="GLQ07261.1"/>
    <property type="molecule type" value="Genomic_DNA"/>
</dbReference>
<organism evidence="2 3">
    <name type="scientific">Sneathiella chinensis</name>
    <dbReference type="NCBI Taxonomy" id="349750"/>
    <lineage>
        <taxon>Bacteria</taxon>
        <taxon>Pseudomonadati</taxon>
        <taxon>Pseudomonadota</taxon>
        <taxon>Alphaproteobacteria</taxon>
        <taxon>Sneathiellales</taxon>
        <taxon>Sneathiellaceae</taxon>
        <taxon>Sneathiella</taxon>
    </lineage>
</organism>
<evidence type="ECO:0000259" key="1">
    <source>
        <dbReference type="PROSITE" id="PS51819"/>
    </source>
</evidence>
<sequence>MTVDIGLTHVALAATHLDDSIRFYHKYARMQVIHQRTDPVSGHRVVWLSDRTRPFVLVLIEAESPEPVLTPFAHLGVGCATRREVDQLAEEARKDGILIREPVDEGYPVGYYIFVKDPNGHSLELSYGQEVGLAVEEAN</sequence>
<feature type="domain" description="VOC" evidence="1">
    <location>
        <begin position="6"/>
        <end position="128"/>
    </location>
</feature>
<dbReference type="Pfam" id="PF00903">
    <property type="entry name" value="Glyoxalase"/>
    <property type="match status" value="1"/>
</dbReference>
<dbReference type="RefSeq" id="WP_169561316.1">
    <property type="nucleotide sequence ID" value="NZ_BSNF01000008.1"/>
</dbReference>
<dbReference type="SUPFAM" id="SSF54593">
    <property type="entry name" value="Glyoxalase/Bleomycin resistance protein/Dihydroxybiphenyl dioxygenase"/>
    <property type="match status" value="1"/>
</dbReference>
<evidence type="ECO:0000313" key="2">
    <source>
        <dbReference type="EMBL" id="GLQ07261.1"/>
    </source>
</evidence>
<name>A0ABQ5U656_9PROT</name>
<dbReference type="InterPro" id="IPR004360">
    <property type="entry name" value="Glyas_Fos-R_dOase_dom"/>
</dbReference>
<keyword evidence="3" id="KW-1185">Reference proteome</keyword>
<dbReference type="PANTHER" id="PTHR36113">
    <property type="entry name" value="LYASE, PUTATIVE-RELATED-RELATED"/>
    <property type="match status" value="1"/>
</dbReference>
<dbReference type="PANTHER" id="PTHR36113:SF3">
    <property type="entry name" value="SLL5075 PROTEIN"/>
    <property type="match status" value="1"/>
</dbReference>
<evidence type="ECO:0000313" key="3">
    <source>
        <dbReference type="Proteomes" id="UP001161409"/>
    </source>
</evidence>
<protein>
    <recommendedName>
        <fullName evidence="1">VOC domain-containing protein</fullName>
    </recommendedName>
</protein>
<proteinExistence type="predicted"/>
<gene>
    <name evidence="2" type="ORF">GCM10007924_24820</name>
</gene>
<dbReference type="InterPro" id="IPR029068">
    <property type="entry name" value="Glyas_Bleomycin-R_OHBP_Dase"/>
</dbReference>
<dbReference type="Gene3D" id="3.10.180.10">
    <property type="entry name" value="2,3-Dihydroxybiphenyl 1,2-Dioxygenase, domain 1"/>
    <property type="match status" value="1"/>
</dbReference>
<reference evidence="2" key="1">
    <citation type="journal article" date="2014" name="Int. J. Syst. Evol. Microbiol.">
        <title>Complete genome of a new Firmicutes species belonging to the dominant human colonic microbiota ('Ruminococcus bicirculans') reveals two chromosomes and a selective capacity to utilize plant glucans.</title>
        <authorList>
            <consortium name="NISC Comparative Sequencing Program"/>
            <person name="Wegmann U."/>
            <person name="Louis P."/>
            <person name="Goesmann A."/>
            <person name="Henrissat B."/>
            <person name="Duncan S.H."/>
            <person name="Flint H.J."/>
        </authorList>
    </citation>
    <scope>NUCLEOTIDE SEQUENCE</scope>
    <source>
        <strain evidence="2">NBRC 103408</strain>
    </source>
</reference>
<comment type="caution">
    <text evidence="2">The sequence shown here is derived from an EMBL/GenBank/DDBJ whole genome shotgun (WGS) entry which is preliminary data.</text>
</comment>
<dbReference type="CDD" id="cd06587">
    <property type="entry name" value="VOC"/>
    <property type="match status" value="1"/>
</dbReference>
<dbReference type="PROSITE" id="PS51819">
    <property type="entry name" value="VOC"/>
    <property type="match status" value="1"/>
</dbReference>